<reference evidence="1" key="1">
    <citation type="submission" date="2005-03" db="EMBL/GenBank/DDBJ databases">
        <authorList>
            <person name="Han Z."/>
        </authorList>
    </citation>
    <scope>NUCLEOTIDE SEQUENCE</scope>
</reference>
<protein>
    <submittedName>
        <fullName evidence="1">Uncharacterized protein</fullName>
    </submittedName>
</protein>
<sequence>MISVTDVIIAISFHFDPSTNVSPSITDRYVNKYRS</sequence>
<reference evidence="1" key="2">
    <citation type="journal article" date="2006" name="PLoS Pathog.">
        <title>New perspectives on host-parasite interplay by comparative transcriptomic and proteomic analyses of Schistosoma japonicum.</title>
        <authorList>
            <person name="Liu F."/>
            <person name="Lu J."/>
            <person name="Hu W."/>
            <person name="Wang S.Y."/>
            <person name="Cui S.J."/>
            <person name="Chi M."/>
            <person name="Yan Q."/>
            <person name="Wang X.R."/>
            <person name="Song H.D."/>
            <person name="Xu X.N."/>
            <person name="Wang J.J."/>
            <person name="Zhang X.L."/>
            <person name="Zhang X."/>
            <person name="Wang Z.Q."/>
            <person name="Xue C.L."/>
            <person name="Brindley P.J."/>
            <person name="McManus D.P."/>
            <person name="Yang P.Y."/>
            <person name="Feng Z."/>
            <person name="Chen Z."/>
            <person name="Han Z.G."/>
        </authorList>
    </citation>
    <scope>NUCLEOTIDE SEQUENCE</scope>
</reference>
<proteinExistence type="evidence at transcript level"/>
<organism evidence="1">
    <name type="scientific">Schistosoma japonicum</name>
    <name type="common">Blood fluke</name>
    <dbReference type="NCBI Taxonomy" id="6182"/>
    <lineage>
        <taxon>Eukaryota</taxon>
        <taxon>Metazoa</taxon>
        <taxon>Spiralia</taxon>
        <taxon>Lophotrochozoa</taxon>
        <taxon>Platyhelminthes</taxon>
        <taxon>Trematoda</taxon>
        <taxon>Digenea</taxon>
        <taxon>Strigeidida</taxon>
        <taxon>Schistosomatoidea</taxon>
        <taxon>Schistosomatidae</taxon>
        <taxon>Schistosoma</taxon>
    </lineage>
</organism>
<dbReference type="AlphaFoldDB" id="Q5BZ13"/>
<dbReference type="EMBL" id="AY811473">
    <property type="protein sequence ID" value="AAX27362.1"/>
    <property type="molecule type" value="mRNA"/>
</dbReference>
<accession>Q5BZ13</accession>
<name>Q5BZ13_SCHJA</name>
<evidence type="ECO:0000313" key="1">
    <source>
        <dbReference type="EMBL" id="AAX27362.1"/>
    </source>
</evidence>